<gene>
    <name evidence="1" type="ORF">V5O48_017142</name>
</gene>
<comment type="caution">
    <text evidence="1">The sequence shown here is derived from an EMBL/GenBank/DDBJ whole genome shotgun (WGS) entry which is preliminary data.</text>
</comment>
<accession>A0ABR3EPT6</accession>
<dbReference type="Proteomes" id="UP001465976">
    <property type="component" value="Unassembled WGS sequence"/>
</dbReference>
<sequence length="128" mass="14592">MRFILGLASRWRYINWADQLFETTEQLFPELEDQEFPLLETVVCEARLAEDVFGAIGGPRLTSVECQPDGSDPSVLHESMEIFPWNTIHHFDIGYDGRDTPVSVFNVLRLGSGLQLLVYHGGFEMLNM</sequence>
<keyword evidence="2" id="KW-1185">Reference proteome</keyword>
<reference evidence="1 2" key="1">
    <citation type="submission" date="2024-02" db="EMBL/GenBank/DDBJ databases">
        <title>A draft genome for the cacao thread blight pathogen Marasmius crinis-equi.</title>
        <authorList>
            <person name="Cohen S.P."/>
            <person name="Baruah I.K."/>
            <person name="Amoako-Attah I."/>
            <person name="Bukari Y."/>
            <person name="Meinhardt L.W."/>
            <person name="Bailey B.A."/>
        </authorList>
    </citation>
    <scope>NUCLEOTIDE SEQUENCE [LARGE SCALE GENOMIC DNA]</scope>
    <source>
        <strain evidence="1 2">GH-76</strain>
    </source>
</reference>
<organism evidence="1 2">
    <name type="scientific">Marasmius crinis-equi</name>
    <dbReference type="NCBI Taxonomy" id="585013"/>
    <lineage>
        <taxon>Eukaryota</taxon>
        <taxon>Fungi</taxon>
        <taxon>Dikarya</taxon>
        <taxon>Basidiomycota</taxon>
        <taxon>Agaricomycotina</taxon>
        <taxon>Agaricomycetes</taxon>
        <taxon>Agaricomycetidae</taxon>
        <taxon>Agaricales</taxon>
        <taxon>Marasmiineae</taxon>
        <taxon>Marasmiaceae</taxon>
        <taxon>Marasmius</taxon>
    </lineage>
</organism>
<dbReference type="EMBL" id="JBAHYK010002527">
    <property type="protein sequence ID" value="KAL0564893.1"/>
    <property type="molecule type" value="Genomic_DNA"/>
</dbReference>
<proteinExistence type="predicted"/>
<evidence type="ECO:0000313" key="2">
    <source>
        <dbReference type="Proteomes" id="UP001465976"/>
    </source>
</evidence>
<protein>
    <submittedName>
        <fullName evidence="1">Uncharacterized protein</fullName>
    </submittedName>
</protein>
<name>A0ABR3EPT6_9AGAR</name>
<evidence type="ECO:0000313" key="1">
    <source>
        <dbReference type="EMBL" id="KAL0564893.1"/>
    </source>
</evidence>